<dbReference type="PROSITE" id="PS50850">
    <property type="entry name" value="MFS"/>
    <property type="match status" value="1"/>
</dbReference>
<feature type="transmembrane region" description="Helical" evidence="7">
    <location>
        <begin position="267"/>
        <end position="286"/>
    </location>
</feature>
<comment type="subcellular location">
    <subcellularLocation>
        <location evidence="1">Cell membrane</location>
        <topology evidence="1">Multi-pass membrane protein</topology>
    </subcellularLocation>
</comment>
<keyword evidence="2" id="KW-0813">Transport</keyword>
<comment type="caution">
    <text evidence="9">The sequence shown here is derived from an EMBL/GenBank/DDBJ whole genome shotgun (WGS) entry which is preliminary data.</text>
</comment>
<dbReference type="GO" id="GO:0022857">
    <property type="term" value="F:transmembrane transporter activity"/>
    <property type="evidence" value="ECO:0007669"/>
    <property type="project" value="InterPro"/>
</dbReference>
<dbReference type="KEGG" id="hja:BST95_01695"/>
<feature type="transmembrane region" description="Helical" evidence="7">
    <location>
        <begin position="54"/>
        <end position="75"/>
    </location>
</feature>
<dbReference type="EMBL" id="PKUR01000004">
    <property type="protein sequence ID" value="PLW85027.1"/>
    <property type="molecule type" value="Genomic_DNA"/>
</dbReference>
<feature type="transmembrane region" description="Helical" evidence="7">
    <location>
        <begin position="87"/>
        <end position="108"/>
    </location>
</feature>
<evidence type="ECO:0000313" key="9">
    <source>
        <dbReference type="EMBL" id="PLW85027.1"/>
    </source>
</evidence>
<dbReference type="RefSeq" id="WP_084197886.1">
    <property type="nucleotide sequence ID" value="NZ_BMYL01000004.1"/>
</dbReference>
<dbReference type="InterPro" id="IPR010290">
    <property type="entry name" value="TM_effector"/>
</dbReference>
<organism evidence="9 10">
    <name type="scientific">Halioglobus japonicus</name>
    <dbReference type="NCBI Taxonomy" id="930805"/>
    <lineage>
        <taxon>Bacteria</taxon>
        <taxon>Pseudomonadati</taxon>
        <taxon>Pseudomonadota</taxon>
        <taxon>Gammaproteobacteria</taxon>
        <taxon>Cellvibrionales</taxon>
        <taxon>Halieaceae</taxon>
        <taxon>Halioglobus</taxon>
    </lineage>
</organism>
<dbReference type="PANTHER" id="PTHR23513">
    <property type="entry name" value="INTEGRAL MEMBRANE EFFLUX PROTEIN-RELATED"/>
    <property type="match status" value="1"/>
</dbReference>
<dbReference type="CDD" id="cd06173">
    <property type="entry name" value="MFS_MefA_like"/>
    <property type="match status" value="1"/>
</dbReference>
<feature type="transmembrane region" description="Helical" evidence="7">
    <location>
        <begin position="356"/>
        <end position="375"/>
    </location>
</feature>
<dbReference type="PANTHER" id="PTHR23513:SF11">
    <property type="entry name" value="STAPHYLOFERRIN A TRANSPORTER"/>
    <property type="match status" value="1"/>
</dbReference>
<feature type="domain" description="Major facilitator superfamily (MFS) profile" evidence="8">
    <location>
        <begin position="1"/>
        <end position="410"/>
    </location>
</feature>
<feature type="transmembrane region" description="Helical" evidence="7">
    <location>
        <begin position="381"/>
        <end position="405"/>
    </location>
</feature>
<dbReference type="InterPro" id="IPR020846">
    <property type="entry name" value="MFS_dom"/>
</dbReference>
<dbReference type="Pfam" id="PF05977">
    <property type="entry name" value="MFS_3"/>
    <property type="match status" value="1"/>
</dbReference>
<evidence type="ECO:0000256" key="5">
    <source>
        <dbReference type="ARBA" id="ARBA00022989"/>
    </source>
</evidence>
<name>A0AAP8MCF8_9GAMM</name>
<dbReference type="Gene3D" id="1.20.1250.20">
    <property type="entry name" value="MFS general substrate transporter like domains"/>
    <property type="match status" value="1"/>
</dbReference>
<feature type="transmembrane region" description="Helical" evidence="7">
    <location>
        <begin position="322"/>
        <end position="344"/>
    </location>
</feature>
<evidence type="ECO:0000313" key="10">
    <source>
        <dbReference type="Proteomes" id="UP000235162"/>
    </source>
</evidence>
<reference evidence="9 10" key="1">
    <citation type="submission" date="2018-01" db="EMBL/GenBank/DDBJ databases">
        <title>The draft genome sequence of Halioglobus japonicus S1-36.</title>
        <authorList>
            <person name="Du Z.-J."/>
            <person name="Shi M.-J."/>
        </authorList>
    </citation>
    <scope>NUCLEOTIDE SEQUENCE [LARGE SCALE GENOMIC DNA]</scope>
    <source>
        <strain evidence="9 10">S1-36</strain>
    </source>
</reference>
<feature type="transmembrane region" description="Helical" evidence="7">
    <location>
        <begin position="298"/>
        <end position="316"/>
    </location>
</feature>
<accession>A0AAP8MCF8</accession>
<dbReference type="InterPro" id="IPR036259">
    <property type="entry name" value="MFS_trans_sf"/>
</dbReference>
<evidence type="ECO:0000256" key="6">
    <source>
        <dbReference type="ARBA" id="ARBA00023136"/>
    </source>
</evidence>
<keyword evidence="3" id="KW-1003">Cell membrane</keyword>
<protein>
    <submittedName>
        <fullName evidence="9">MFS transporter</fullName>
    </submittedName>
</protein>
<dbReference type="Proteomes" id="UP000235162">
    <property type="component" value="Unassembled WGS sequence"/>
</dbReference>
<evidence type="ECO:0000256" key="3">
    <source>
        <dbReference type="ARBA" id="ARBA00022475"/>
    </source>
</evidence>
<feature type="transmembrane region" description="Helical" evidence="7">
    <location>
        <begin position="233"/>
        <end position="255"/>
    </location>
</feature>
<keyword evidence="6 7" id="KW-0472">Membrane</keyword>
<dbReference type="AlphaFoldDB" id="A0AAP8MCF8"/>
<keyword evidence="4 7" id="KW-0812">Transmembrane</keyword>
<dbReference type="GO" id="GO:0005886">
    <property type="term" value="C:plasma membrane"/>
    <property type="evidence" value="ECO:0007669"/>
    <property type="project" value="UniProtKB-SubCell"/>
</dbReference>
<feature type="transmembrane region" description="Helical" evidence="7">
    <location>
        <begin position="150"/>
        <end position="173"/>
    </location>
</feature>
<proteinExistence type="predicted"/>
<dbReference type="SUPFAM" id="SSF103473">
    <property type="entry name" value="MFS general substrate transporter"/>
    <property type="match status" value="1"/>
</dbReference>
<feature type="transmembrane region" description="Helical" evidence="7">
    <location>
        <begin position="25"/>
        <end position="48"/>
    </location>
</feature>
<sequence>MPTPPRGSGELAHRSAFASATYRHYFPSAVFSTLGSWLLRFLLGWSAWELTESATWVGVVAGLTLAPALVLSPLFGIVTDRINPRNGLLLTIALHALFSGIAGVLVAADLFNLSALLVLAAALGVTTSAHTPIRLALVPLLVPRQSLPSAIGYSAMVFNTSRILGPALGAWILTQTSSAWAYGCAAGLMLVAMPSLWDTRVAPPLRQRPQDIGFRQQLRAGLRYTAGHEMIRLVFGFTLINALLGRTVIELLPAVSGVLLQGDSATLATLTAAAGAGSIIGGLVVSRQGGGHRRLLRLLALSLVVSALLVLALAGAGDLQVAAGLVGLLSMAATMAGTSSQALAQLVVDDSYRGRVLSLWTMVAMGAPAVGAMAMGGLVDWLSFPVVLPGFALVCAVATAVLYLIGQPERDNRGNPA</sequence>
<evidence type="ECO:0000256" key="2">
    <source>
        <dbReference type="ARBA" id="ARBA00022448"/>
    </source>
</evidence>
<feature type="transmembrane region" description="Helical" evidence="7">
    <location>
        <begin position="114"/>
        <end position="138"/>
    </location>
</feature>
<feature type="transmembrane region" description="Helical" evidence="7">
    <location>
        <begin position="179"/>
        <end position="197"/>
    </location>
</feature>
<gene>
    <name evidence="9" type="ORF">C0029_15960</name>
</gene>
<evidence type="ECO:0000256" key="7">
    <source>
        <dbReference type="SAM" id="Phobius"/>
    </source>
</evidence>
<keyword evidence="10" id="KW-1185">Reference proteome</keyword>
<evidence type="ECO:0000256" key="1">
    <source>
        <dbReference type="ARBA" id="ARBA00004651"/>
    </source>
</evidence>
<keyword evidence="5 7" id="KW-1133">Transmembrane helix</keyword>
<evidence type="ECO:0000256" key="4">
    <source>
        <dbReference type="ARBA" id="ARBA00022692"/>
    </source>
</evidence>
<evidence type="ECO:0000259" key="8">
    <source>
        <dbReference type="PROSITE" id="PS50850"/>
    </source>
</evidence>